<dbReference type="PANTHER" id="PTHR39430">
    <property type="entry name" value="MEMBRANE-ASSOCIATED PROTEASE-RELATED"/>
    <property type="match status" value="1"/>
</dbReference>
<evidence type="ECO:0000259" key="1">
    <source>
        <dbReference type="Pfam" id="PF02517"/>
    </source>
</evidence>
<gene>
    <name evidence="2" type="ORF">SAMN04487885_12823</name>
</gene>
<protein>
    <recommendedName>
        <fullName evidence="1">CAAX prenyl protease 2/Lysostaphin resistance protein A-like domain-containing protein</fullName>
    </recommendedName>
</protein>
<dbReference type="Proteomes" id="UP000182135">
    <property type="component" value="Unassembled WGS sequence"/>
</dbReference>
<dbReference type="OrthoDB" id="324900at2"/>
<dbReference type="PANTHER" id="PTHR39430:SF1">
    <property type="entry name" value="PROTEASE"/>
    <property type="match status" value="1"/>
</dbReference>
<keyword evidence="3" id="KW-1185">Reference proteome</keyword>
<sequence length="286" mass="31144">MEERIYKKWKRITSTLFVISIVGTFIIPYLPNEAVLKNSIAMQTSLLSNSLIIFICIVIANKKLHGIYNTFNIGIGKGIEGYTEGLLIGIVMFILVTAGIYFTGNAEVESLNVQSTGLEAVPYILIMFTGWIVQGASEEFLVRGIIMKFLSTKINIFLSVLLSSILFAALHLGNNSIGVFALINLTLFGIVMGLYVIKTNDIWGACGIHTAWNFMQGNIFGFEVSGINVPTGTLIDLNTSGSGFISGGAFGPEAGIICTIVILIVIAVLIYQIFTDKQCLCIFKKT</sequence>
<dbReference type="GO" id="GO:0080120">
    <property type="term" value="P:CAAX-box protein maturation"/>
    <property type="evidence" value="ECO:0007669"/>
    <property type="project" value="UniProtKB-ARBA"/>
</dbReference>
<dbReference type="InterPro" id="IPR003675">
    <property type="entry name" value="Rce1/LyrA-like_dom"/>
</dbReference>
<dbReference type="Pfam" id="PF02517">
    <property type="entry name" value="Rce1-like"/>
    <property type="match status" value="1"/>
</dbReference>
<dbReference type="RefSeq" id="WP_051196338.1">
    <property type="nucleotide sequence ID" value="NZ_BAAACD010000036.1"/>
</dbReference>
<reference evidence="2 3" key="1">
    <citation type="submission" date="2016-10" db="EMBL/GenBank/DDBJ databases">
        <authorList>
            <person name="de Groot N.N."/>
        </authorList>
    </citation>
    <scope>NUCLEOTIDE SEQUENCE [LARGE SCALE GENOMIC DNA]</scope>
    <source>
        <strain evidence="2 3">NLAE-zl-G419</strain>
    </source>
</reference>
<dbReference type="AlphaFoldDB" id="A0A1I2PIK2"/>
<dbReference type="eggNOG" id="COG1266">
    <property type="taxonomic scope" value="Bacteria"/>
</dbReference>
<dbReference type="GO" id="GO:0004175">
    <property type="term" value="F:endopeptidase activity"/>
    <property type="evidence" value="ECO:0007669"/>
    <property type="project" value="UniProtKB-ARBA"/>
</dbReference>
<accession>A0A1I2PIK2</accession>
<feature type="domain" description="CAAX prenyl protease 2/Lysostaphin resistance protein A-like" evidence="1">
    <location>
        <begin position="123"/>
        <end position="215"/>
    </location>
</feature>
<proteinExistence type="predicted"/>
<name>A0A1I2PIK2_9CLOT</name>
<dbReference type="STRING" id="1529.SAMN04487885_12823"/>
<evidence type="ECO:0000313" key="3">
    <source>
        <dbReference type="Proteomes" id="UP000182135"/>
    </source>
</evidence>
<evidence type="ECO:0000313" key="2">
    <source>
        <dbReference type="EMBL" id="SFG13827.1"/>
    </source>
</evidence>
<dbReference type="EMBL" id="FOOE01000028">
    <property type="protein sequence ID" value="SFG13827.1"/>
    <property type="molecule type" value="Genomic_DNA"/>
</dbReference>
<organism evidence="2 3">
    <name type="scientific">Clostridium cadaveris</name>
    <dbReference type="NCBI Taxonomy" id="1529"/>
    <lineage>
        <taxon>Bacteria</taxon>
        <taxon>Bacillati</taxon>
        <taxon>Bacillota</taxon>
        <taxon>Clostridia</taxon>
        <taxon>Eubacteriales</taxon>
        <taxon>Clostridiaceae</taxon>
        <taxon>Clostridium</taxon>
    </lineage>
</organism>